<reference evidence="1 2" key="1">
    <citation type="submission" date="2016-06" db="EMBL/GenBank/DDBJ databases">
        <title>The Draft Genome Sequence and Annotation of the Desert Woodrat Neotoma lepida.</title>
        <authorList>
            <person name="Campbell M."/>
            <person name="Oakeson K.F."/>
            <person name="Yandell M."/>
            <person name="Halpert J.R."/>
            <person name="Dearing D."/>
        </authorList>
    </citation>
    <scope>NUCLEOTIDE SEQUENCE [LARGE SCALE GENOMIC DNA]</scope>
    <source>
        <strain evidence="1">417</strain>
        <tissue evidence="1">Liver</tissue>
    </source>
</reference>
<dbReference type="AlphaFoldDB" id="A0A1A6GPD5"/>
<evidence type="ECO:0000313" key="2">
    <source>
        <dbReference type="Proteomes" id="UP000092124"/>
    </source>
</evidence>
<proteinExistence type="predicted"/>
<evidence type="ECO:0000313" key="1">
    <source>
        <dbReference type="EMBL" id="OBS67724.1"/>
    </source>
</evidence>
<feature type="non-terminal residue" evidence="1">
    <location>
        <position position="77"/>
    </location>
</feature>
<gene>
    <name evidence="1" type="ORF">A6R68_03735</name>
</gene>
<dbReference type="EMBL" id="LZPO01077616">
    <property type="protein sequence ID" value="OBS67724.1"/>
    <property type="molecule type" value="Genomic_DNA"/>
</dbReference>
<accession>A0A1A6GPD5</accession>
<dbReference type="Proteomes" id="UP000092124">
    <property type="component" value="Unassembled WGS sequence"/>
</dbReference>
<organism evidence="1 2">
    <name type="scientific">Neotoma lepida</name>
    <name type="common">Desert woodrat</name>
    <dbReference type="NCBI Taxonomy" id="56216"/>
    <lineage>
        <taxon>Eukaryota</taxon>
        <taxon>Metazoa</taxon>
        <taxon>Chordata</taxon>
        <taxon>Craniata</taxon>
        <taxon>Vertebrata</taxon>
        <taxon>Euteleostomi</taxon>
        <taxon>Mammalia</taxon>
        <taxon>Eutheria</taxon>
        <taxon>Euarchontoglires</taxon>
        <taxon>Glires</taxon>
        <taxon>Rodentia</taxon>
        <taxon>Myomorpha</taxon>
        <taxon>Muroidea</taxon>
        <taxon>Cricetidae</taxon>
        <taxon>Neotominae</taxon>
        <taxon>Neotoma</taxon>
    </lineage>
</organism>
<sequence>MANVINSATADTAVNMNSVDSLGFSTEEPFIRSSLTNDQPHDEQTTTGSKPIRGWKLMKKRISHALRTLFSCSLPTP</sequence>
<protein>
    <submittedName>
        <fullName evidence="1">Uncharacterized protein</fullName>
    </submittedName>
</protein>
<comment type="caution">
    <text evidence="1">The sequence shown here is derived from an EMBL/GenBank/DDBJ whole genome shotgun (WGS) entry which is preliminary data.</text>
</comment>
<name>A0A1A6GPD5_NEOLE</name>
<keyword evidence="2" id="KW-1185">Reference proteome</keyword>